<protein>
    <submittedName>
        <fullName evidence="2">SAM-dependent methyltransferase</fullName>
    </submittedName>
</protein>
<dbReference type="EMBL" id="BOOR01000055">
    <property type="protein sequence ID" value="GII57725.1"/>
    <property type="molecule type" value="Genomic_DNA"/>
</dbReference>
<dbReference type="Pfam" id="PF02384">
    <property type="entry name" value="N6_Mtase"/>
    <property type="match status" value="1"/>
</dbReference>
<dbReference type="InterPro" id="IPR029063">
    <property type="entry name" value="SAM-dependent_MTases_sf"/>
</dbReference>
<evidence type="ECO:0000313" key="3">
    <source>
        <dbReference type="Proteomes" id="UP000605992"/>
    </source>
</evidence>
<evidence type="ECO:0000313" key="2">
    <source>
        <dbReference type="EMBL" id="GII57725.1"/>
    </source>
</evidence>
<dbReference type="GO" id="GO:0008170">
    <property type="term" value="F:N-methyltransferase activity"/>
    <property type="evidence" value="ECO:0007669"/>
    <property type="project" value="InterPro"/>
</dbReference>
<keyword evidence="2" id="KW-0808">Transferase</keyword>
<dbReference type="GO" id="GO:0032259">
    <property type="term" value="P:methylation"/>
    <property type="evidence" value="ECO:0007669"/>
    <property type="project" value="UniProtKB-KW"/>
</dbReference>
<dbReference type="Gene3D" id="3.40.50.150">
    <property type="entry name" value="Vaccinia Virus protein VP39"/>
    <property type="match status" value="1"/>
</dbReference>
<reference evidence="2" key="1">
    <citation type="submission" date="2021-01" db="EMBL/GenBank/DDBJ databases">
        <title>Whole genome shotgun sequence of Planotetraspora thailandica NBRC 104271.</title>
        <authorList>
            <person name="Komaki H."/>
            <person name="Tamura T."/>
        </authorList>
    </citation>
    <scope>NUCLEOTIDE SEQUENCE</scope>
    <source>
        <strain evidence="2">NBRC 104271</strain>
    </source>
</reference>
<gene>
    <name evidence="2" type="ORF">Pth03_61140</name>
</gene>
<dbReference type="PANTHER" id="PTHR42998">
    <property type="entry name" value="TYPE I RESTRICTION ENZYME HINDVIIP M PROTEIN-RELATED"/>
    <property type="match status" value="1"/>
</dbReference>
<keyword evidence="3" id="KW-1185">Reference proteome</keyword>
<dbReference type="RefSeq" id="WP_203947841.1">
    <property type="nucleotide sequence ID" value="NZ_BOOR01000055.1"/>
</dbReference>
<dbReference type="SUPFAM" id="SSF53335">
    <property type="entry name" value="S-adenosyl-L-methionine-dependent methyltransferases"/>
    <property type="match status" value="1"/>
</dbReference>
<name>A0A8J3XYQ2_9ACTN</name>
<organism evidence="2 3">
    <name type="scientific">Planotetraspora thailandica</name>
    <dbReference type="NCBI Taxonomy" id="487172"/>
    <lineage>
        <taxon>Bacteria</taxon>
        <taxon>Bacillati</taxon>
        <taxon>Actinomycetota</taxon>
        <taxon>Actinomycetes</taxon>
        <taxon>Streptosporangiales</taxon>
        <taxon>Streptosporangiaceae</taxon>
        <taxon>Planotetraspora</taxon>
    </lineage>
</organism>
<sequence length="610" mass="65149">MHDDATVASGDIARLAGVGRAAVSNWRRRFPDFPEPVGGTSSNPLFSLSQVETWLRGQGKLEELPEDERVWQQIRNSADDLQLASLVSSVAASLVGAGQEPPQPELAGAHVPGPLLESATGLAAASGVGDTVEFLFRRYVQTHSRRVQVVGSDVAALMASLLGPCETVLDPLCGFGTLLLAAVSPDGPRPRRVFGQERDAAMARFAAARLAARGAEADIRAGDALLGDAFPGVEVDAALCVPPVNERGWGYDVLTNDPRWQYGLPPRGESELPWVQHCLARVRPGGHVVVLMPPAAASRRSGRRIRSQLLRTGTVQAVVGLPAGSAPQSTLPPHLWLLRRPDEKGVVPTHVLMADGPIESFADGLEAAGRAVPIMDLLDDEVDLTPSRYLPKAPSVRMGDLTKSRDDLNERASGLTRLLPAVRSETRELTMTTLGELARAGTVHLEQTPMRMQTDAGEAPLLTAKDVAMGRGPTGRGEARPEAVVAHAGDIVVPAVTHDVSARVVTDTVLLGPHLFVIRVDTEILDPHFVAGFLRVSAEQAATTSSGTYRVDVRRAQLPRLPIAEQRRYGDAFRRIAEFENVARDIAEMGGLLAANMLHGLIDGALQPDG</sequence>
<evidence type="ECO:0000259" key="1">
    <source>
        <dbReference type="Pfam" id="PF02384"/>
    </source>
</evidence>
<dbReference type="InterPro" id="IPR052916">
    <property type="entry name" value="Type-I_RE_MTase_Subunit"/>
</dbReference>
<dbReference type="Proteomes" id="UP000605992">
    <property type="component" value="Unassembled WGS sequence"/>
</dbReference>
<accession>A0A8J3XYQ2</accession>
<dbReference type="InterPro" id="IPR003356">
    <property type="entry name" value="DNA_methylase_A-5"/>
</dbReference>
<keyword evidence="2" id="KW-0489">Methyltransferase</keyword>
<dbReference type="PRINTS" id="PR00507">
    <property type="entry name" value="N12N6MTFRASE"/>
</dbReference>
<proteinExistence type="predicted"/>
<comment type="caution">
    <text evidence="2">The sequence shown here is derived from an EMBL/GenBank/DDBJ whole genome shotgun (WGS) entry which is preliminary data.</text>
</comment>
<feature type="domain" description="DNA methylase adenine-specific" evidence="1">
    <location>
        <begin position="128"/>
        <end position="355"/>
    </location>
</feature>
<dbReference type="SUPFAM" id="SSF116734">
    <property type="entry name" value="DNA methylase specificity domain"/>
    <property type="match status" value="1"/>
</dbReference>
<dbReference type="AlphaFoldDB" id="A0A8J3XYQ2"/>
<dbReference type="GO" id="GO:0003677">
    <property type="term" value="F:DNA binding"/>
    <property type="evidence" value="ECO:0007669"/>
    <property type="project" value="InterPro"/>
</dbReference>
<dbReference type="PANTHER" id="PTHR42998:SF1">
    <property type="entry name" value="TYPE I RESTRICTION ENZYME HINDI METHYLASE SUBUNIT"/>
    <property type="match status" value="1"/>
</dbReference>